<dbReference type="SUPFAM" id="SSF53098">
    <property type="entry name" value="Ribonuclease H-like"/>
    <property type="match status" value="1"/>
</dbReference>
<dbReference type="Pfam" id="PF17921">
    <property type="entry name" value="Integrase_H2C2"/>
    <property type="match status" value="1"/>
</dbReference>
<dbReference type="PROSITE" id="PS50994">
    <property type="entry name" value="INTEGRASE"/>
    <property type="match status" value="1"/>
</dbReference>
<reference evidence="2" key="1">
    <citation type="submission" date="2020-12" db="EMBL/GenBank/DDBJ databases">
        <title>Metabolic potential, ecology and presence of endohyphal bacteria is reflected in genomic diversity of Mucoromycotina.</title>
        <authorList>
            <person name="Muszewska A."/>
            <person name="Okrasinska A."/>
            <person name="Steczkiewicz K."/>
            <person name="Drgas O."/>
            <person name="Orlowska M."/>
            <person name="Perlinska-Lenart U."/>
            <person name="Aleksandrzak-Piekarczyk T."/>
            <person name="Szatraj K."/>
            <person name="Zielenkiewicz U."/>
            <person name="Pilsyk S."/>
            <person name="Malc E."/>
            <person name="Mieczkowski P."/>
            <person name="Kruszewska J.S."/>
            <person name="Biernat P."/>
            <person name="Pawlowska J."/>
        </authorList>
    </citation>
    <scope>NUCLEOTIDE SEQUENCE</scope>
    <source>
        <strain evidence="2">WA0000017839</strain>
    </source>
</reference>
<dbReference type="GO" id="GO:0005634">
    <property type="term" value="C:nucleus"/>
    <property type="evidence" value="ECO:0007669"/>
    <property type="project" value="UniProtKB-ARBA"/>
</dbReference>
<dbReference type="AlphaFoldDB" id="A0A8H7V6F9"/>
<dbReference type="PANTHER" id="PTHR37984">
    <property type="entry name" value="PROTEIN CBG26694"/>
    <property type="match status" value="1"/>
</dbReference>
<sequence length="394" mass="46074">MSLELYSALTRYLLTWSYPDQASVKQRKGIRHQARQYEVDGGLLYRRPNKDFLRRKVVTVTEVMRVLKENHDHVMASHQGVARTFDRIKYRYYWPGYYDSVRDYVLSCVVCQNFGPRNPVVTLHPAGQQKEGLFSVISMDYIYLPLTSMGHMGCCKVVCDNGSYFNSDEVKSLMIQSYGTEIRFGIPFHPQGQGKVERTNGILKEVIKKYLLLYNQEWDTWLPAVLYVLRTSLRRDYDYSPFYLVYGRQPRSYTGDGTAEFEASWSDEELVFHRVDEIVRLNPEVIPQALRRVEVCRRKMQDQFNRRAKAKKFANGNQVMVESRDVKNKEAFLLSRWVGPYHVEERVGNNVYKVRDEQLVFPGVYHANQMKLYKARPMLSVPLLFYSGVPAVSE</sequence>
<dbReference type="InterPro" id="IPR001584">
    <property type="entry name" value="Integrase_cat-core"/>
</dbReference>
<dbReference type="GO" id="GO:0003676">
    <property type="term" value="F:nucleic acid binding"/>
    <property type="evidence" value="ECO:0007669"/>
    <property type="project" value="InterPro"/>
</dbReference>
<protein>
    <recommendedName>
        <fullName evidence="1">Integrase catalytic domain-containing protein</fullName>
    </recommendedName>
</protein>
<dbReference type="InterPro" id="IPR036397">
    <property type="entry name" value="RNaseH_sf"/>
</dbReference>
<dbReference type="PANTHER" id="PTHR37984:SF5">
    <property type="entry name" value="PROTEIN NYNRIN-LIKE"/>
    <property type="match status" value="1"/>
</dbReference>
<evidence type="ECO:0000313" key="3">
    <source>
        <dbReference type="Proteomes" id="UP000603453"/>
    </source>
</evidence>
<feature type="domain" description="Integrase catalytic" evidence="1">
    <location>
        <begin position="157"/>
        <end position="249"/>
    </location>
</feature>
<proteinExistence type="predicted"/>
<dbReference type="GO" id="GO:0015074">
    <property type="term" value="P:DNA integration"/>
    <property type="evidence" value="ECO:0007669"/>
    <property type="project" value="InterPro"/>
</dbReference>
<dbReference type="Proteomes" id="UP000603453">
    <property type="component" value="Unassembled WGS sequence"/>
</dbReference>
<evidence type="ECO:0000259" key="1">
    <source>
        <dbReference type="PROSITE" id="PS50994"/>
    </source>
</evidence>
<dbReference type="InterPro" id="IPR012337">
    <property type="entry name" value="RNaseH-like_sf"/>
</dbReference>
<organism evidence="2 3">
    <name type="scientific">Mucor saturninus</name>
    <dbReference type="NCBI Taxonomy" id="64648"/>
    <lineage>
        <taxon>Eukaryota</taxon>
        <taxon>Fungi</taxon>
        <taxon>Fungi incertae sedis</taxon>
        <taxon>Mucoromycota</taxon>
        <taxon>Mucoromycotina</taxon>
        <taxon>Mucoromycetes</taxon>
        <taxon>Mucorales</taxon>
        <taxon>Mucorineae</taxon>
        <taxon>Mucoraceae</taxon>
        <taxon>Mucor</taxon>
    </lineage>
</organism>
<dbReference type="EMBL" id="JAEPRD010000007">
    <property type="protein sequence ID" value="KAG2211911.1"/>
    <property type="molecule type" value="Genomic_DNA"/>
</dbReference>
<dbReference type="InterPro" id="IPR041588">
    <property type="entry name" value="Integrase_H2C2"/>
</dbReference>
<evidence type="ECO:0000313" key="2">
    <source>
        <dbReference type="EMBL" id="KAG2211911.1"/>
    </source>
</evidence>
<keyword evidence="3" id="KW-1185">Reference proteome</keyword>
<dbReference type="Gene3D" id="3.30.420.10">
    <property type="entry name" value="Ribonuclease H-like superfamily/Ribonuclease H"/>
    <property type="match status" value="1"/>
</dbReference>
<gene>
    <name evidence="2" type="ORF">INT47_004598</name>
</gene>
<accession>A0A8H7V6F9</accession>
<dbReference type="FunFam" id="1.10.340.70:FF:000001">
    <property type="entry name" value="Retrovirus-related Pol polyprotein from transposon gypsy-like Protein"/>
    <property type="match status" value="1"/>
</dbReference>
<name>A0A8H7V6F9_9FUNG</name>
<comment type="caution">
    <text evidence="2">The sequence shown here is derived from an EMBL/GenBank/DDBJ whole genome shotgun (WGS) entry which is preliminary data.</text>
</comment>
<dbReference type="InterPro" id="IPR050951">
    <property type="entry name" value="Retrovirus_Pol_polyprotein"/>
</dbReference>
<dbReference type="Gene3D" id="1.10.340.70">
    <property type="match status" value="1"/>
</dbReference>
<dbReference type="OrthoDB" id="2203214at2759"/>